<dbReference type="Proteomes" id="UP000231192">
    <property type="component" value="Unassembled WGS sequence"/>
</dbReference>
<accession>A0A2H0UCF2</accession>
<feature type="transmembrane region" description="Helical" evidence="1">
    <location>
        <begin position="61"/>
        <end position="80"/>
    </location>
</feature>
<protein>
    <submittedName>
        <fullName evidence="2">Uncharacterized protein</fullName>
    </submittedName>
</protein>
<reference evidence="3" key="1">
    <citation type="submission" date="2017-09" db="EMBL/GenBank/DDBJ databases">
        <title>Depth-based differentiation of microbial function through sediment-hosted aquifers and enrichment of novel symbionts in the deep terrestrial subsurface.</title>
        <authorList>
            <person name="Probst A.J."/>
            <person name="Ladd B."/>
            <person name="Jarett J.K."/>
            <person name="Geller-Mcgrath D.E."/>
            <person name="Sieber C.M.K."/>
            <person name="Emerson J.B."/>
            <person name="Anantharaman K."/>
            <person name="Thomas B.C."/>
            <person name="Malmstrom R."/>
            <person name="Stieglmeier M."/>
            <person name="Klingl A."/>
            <person name="Woyke T."/>
            <person name="Ryan C.M."/>
            <person name="Banfield J.F."/>
        </authorList>
    </citation>
    <scope>NUCLEOTIDE SEQUENCE [LARGE SCALE GENOMIC DNA]</scope>
</reference>
<sequence length="86" mass="10127">MSYPISNFRFFLVLIALSSALFAWWWIPLVCMIILSLRYSSWEVPILGLLIDVLWLPTEGISLPLFTILGIVLVWIFMPLRRQFLR</sequence>
<keyword evidence="1" id="KW-0472">Membrane</keyword>
<organism evidence="2 3">
    <name type="scientific">Candidatus Kaiserbacteria bacterium CG10_big_fil_rev_8_21_14_0_10_51_14</name>
    <dbReference type="NCBI Taxonomy" id="1974610"/>
    <lineage>
        <taxon>Bacteria</taxon>
        <taxon>Candidatus Kaiseribacteriota</taxon>
    </lineage>
</organism>
<dbReference type="EMBL" id="PFBK01000003">
    <property type="protein sequence ID" value="PIR84067.1"/>
    <property type="molecule type" value="Genomic_DNA"/>
</dbReference>
<evidence type="ECO:0000313" key="3">
    <source>
        <dbReference type="Proteomes" id="UP000231192"/>
    </source>
</evidence>
<proteinExistence type="predicted"/>
<evidence type="ECO:0000256" key="1">
    <source>
        <dbReference type="SAM" id="Phobius"/>
    </source>
</evidence>
<evidence type="ECO:0000313" key="2">
    <source>
        <dbReference type="EMBL" id="PIR84067.1"/>
    </source>
</evidence>
<gene>
    <name evidence="2" type="ORF">COU18_01520</name>
</gene>
<dbReference type="AlphaFoldDB" id="A0A2H0UCF2"/>
<comment type="caution">
    <text evidence="2">The sequence shown here is derived from an EMBL/GenBank/DDBJ whole genome shotgun (WGS) entry which is preliminary data.</text>
</comment>
<feature type="transmembrane region" description="Helical" evidence="1">
    <location>
        <begin position="12"/>
        <end position="41"/>
    </location>
</feature>
<keyword evidence="1" id="KW-0812">Transmembrane</keyword>
<name>A0A2H0UCF2_9BACT</name>
<keyword evidence="1" id="KW-1133">Transmembrane helix</keyword>